<evidence type="ECO:0000313" key="2">
    <source>
        <dbReference type="EMBL" id="CAG6633789.1"/>
    </source>
</evidence>
<dbReference type="EMBL" id="HBUF01083898">
    <property type="protein sequence ID" value="CAG6633789.1"/>
    <property type="molecule type" value="Transcribed_RNA"/>
</dbReference>
<accession>A0A8D8QKT0</accession>
<name>A0A8D8QKT0_9HEMI</name>
<proteinExistence type="predicted"/>
<feature type="compositionally biased region" description="Basic and acidic residues" evidence="1">
    <location>
        <begin position="92"/>
        <end position="112"/>
    </location>
</feature>
<organism evidence="2">
    <name type="scientific">Cacopsylla melanoneura</name>
    <dbReference type="NCBI Taxonomy" id="428564"/>
    <lineage>
        <taxon>Eukaryota</taxon>
        <taxon>Metazoa</taxon>
        <taxon>Ecdysozoa</taxon>
        <taxon>Arthropoda</taxon>
        <taxon>Hexapoda</taxon>
        <taxon>Insecta</taxon>
        <taxon>Pterygota</taxon>
        <taxon>Neoptera</taxon>
        <taxon>Paraneoptera</taxon>
        <taxon>Hemiptera</taxon>
        <taxon>Sternorrhyncha</taxon>
        <taxon>Psylloidea</taxon>
        <taxon>Psyllidae</taxon>
        <taxon>Psyllinae</taxon>
        <taxon>Cacopsylla</taxon>
    </lineage>
</organism>
<dbReference type="AlphaFoldDB" id="A0A8D8QKT0"/>
<evidence type="ECO:0000256" key="1">
    <source>
        <dbReference type="SAM" id="MobiDB-lite"/>
    </source>
</evidence>
<sequence>MGQNFNKEQFSDIDSEEAYTRKYSNNNNNNNSNHRQHNKSKSPISTLIRKASFNRKKKGEDPIMSDQQQYKYMTADGDKLGADDSLKIDVTHDERRSHHERSTAVQIHDSRWRQTGSR</sequence>
<feature type="compositionally biased region" description="Low complexity" evidence="1">
    <location>
        <begin position="24"/>
        <end position="33"/>
    </location>
</feature>
<feature type="region of interest" description="Disordered" evidence="1">
    <location>
        <begin position="1"/>
        <end position="47"/>
    </location>
</feature>
<reference evidence="2" key="1">
    <citation type="submission" date="2021-05" db="EMBL/GenBank/DDBJ databases">
        <authorList>
            <person name="Alioto T."/>
            <person name="Alioto T."/>
            <person name="Gomez Garrido J."/>
        </authorList>
    </citation>
    <scope>NUCLEOTIDE SEQUENCE</scope>
</reference>
<feature type="region of interest" description="Disordered" evidence="1">
    <location>
        <begin position="92"/>
        <end position="118"/>
    </location>
</feature>
<protein>
    <submittedName>
        <fullName evidence="2">Uncharacterized protein</fullName>
    </submittedName>
</protein>